<dbReference type="Proteomes" id="UP001595956">
    <property type="component" value="Unassembled WGS sequence"/>
</dbReference>
<accession>A0ABW0N4W9</accession>
<gene>
    <name evidence="1" type="ORF">ACFPKY_14465</name>
</gene>
<name>A0ABW0N4W9_9ACTN</name>
<keyword evidence="2" id="KW-1185">Reference proteome</keyword>
<comment type="caution">
    <text evidence="1">The sequence shown here is derived from an EMBL/GenBank/DDBJ whole genome shotgun (WGS) entry which is preliminary data.</text>
</comment>
<reference evidence="2" key="1">
    <citation type="journal article" date="2019" name="Int. J. Syst. Evol. Microbiol.">
        <title>The Global Catalogue of Microorganisms (GCM) 10K type strain sequencing project: providing services to taxonomists for standard genome sequencing and annotation.</title>
        <authorList>
            <consortium name="The Broad Institute Genomics Platform"/>
            <consortium name="The Broad Institute Genome Sequencing Center for Infectious Disease"/>
            <person name="Wu L."/>
            <person name="Ma J."/>
        </authorList>
    </citation>
    <scope>NUCLEOTIDE SEQUENCE [LARGE SCALE GENOMIC DNA]</scope>
    <source>
        <strain evidence="2">KACC 13778</strain>
    </source>
</reference>
<protein>
    <submittedName>
        <fullName evidence="1">Uncharacterized protein</fullName>
    </submittedName>
</protein>
<evidence type="ECO:0000313" key="2">
    <source>
        <dbReference type="Proteomes" id="UP001595956"/>
    </source>
</evidence>
<evidence type="ECO:0000313" key="1">
    <source>
        <dbReference type="EMBL" id="MFC5494318.1"/>
    </source>
</evidence>
<dbReference type="RefSeq" id="WP_345180331.1">
    <property type="nucleotide sequence ID" value="NZ_BAABFQ010000007.1"/>
</dbReference>
<organism evidence="1 2">
    <name type="scientific">Nocardioides caricicola</name>
    <dbReference type="NCBI Taxonomy" id="634770"/>
    <lineage>
        <taxon>Bacteria</taxon>
        <taxon>Bacillati</taxon>
        <taxon>Actinomycetota</taxon>
        <taxon>Actinomycetes</taxon>
        <taxon>Propionibacteriales</taxon>
        <taxon>Nocardioidaceae</taxon>
        <taxon>Nocardioides</taxon>
    </lineage>
</organism>
<sequence length="339" mass="37318">MTPRATRLAALAVPVLLALAVLGVGPTYAGADRAGERRLQVSDKVRVVWHGEQPRPKYQKVVDVPGIGQTELICRPNNTILRIRANDRRAETQMWMAKFETKNGRSVVAVKTLRIYTFDTAADDGTGGTGWQAHEGLNQWNPIEDFSTGSAYGVISQRPGRHNRGGGPLALPATSFKLNWWWERFAYPGSQYCKMTLKLHTDTERQFGLSWHGDDEAANTSTSSTPIPGFGTAQLRCETGRNGTRSVALATDDPNAFMDYEYITEEGAVTDHVVHYKNLGRDPFTGLVGPVPVPTNGMMRIWWSVDGVKKAWVLSSYVKGNSAARPELNYCEIAAAPLP</sequence>
<dbReference type="EMBL" id="JBHSMD010000004">
    <property type="protein sequence ID" value="MFC5494318.1"/>
    <property type="molecule type" value="Genomic_DNA"/>
</dbReference>
<proteinExistence type="predicted"/>